<evidence type="ECO:0000256" key="2">
    <source>
        <dbReference type="ARBA" id="ARBA00011233"/>
    </source>
</evidence>
<feature type="signal peptide" evidence="11">
    <location>
        <begin position="1"/>
        <end position="22"/>
    </location>
</feature>
<keyword evidence="14" id="KW-1185">Reference proteome</keyword>
<dbReference type="Gene3D" id="2.40.160.10">
    <property type="entry name" value="Porin"/>
    <property type="match status" value="1"/>
</dbReference>
<evidence type="ECO:0000256" key="4">
    <source>
        <dbReference type="ARBA" id="ARBA00022452"/>
    </source>
</evidence>
<accession>A0ABS2W6F5</accession>
<name>A0ABS2W6F5_9GAMM</name>
<proteinExistence type="predicted"/>
<evidence type="ECO:0000256" key="9">
    <source>
        <dbReference type="ARBA" id="ARBA00023136"/>
    </source>
</evidence>
<dbReference type="InterPro" id="IPR002299">
    <property type="entry name" value="Porin_Neis"/>
</dbReference>
<keyword evidence="7" id="KW-0406">Ion transport</keyword>
<protein>
    <submittedName>
        <fullName evidence="13">Porin</fullName>
    </submittedName>
</protein>
<comment type="caution">
    <text evidence="13">The sequence shown here is derived from an EMBL/GenBank/DDBJ whole genome shotgun (WGS) entry which is preliminary data.</text>
</comment>
<evidence type="ECO:0000313" key="14">
    <source>
        <dbReference type="Proteomes" id="UP000760472"/>
    </source>
</evidence>
<dbReference type="CDD" id="cd00342">
    <property type="entry name" value="gram_neg_porins"/>
    <property type="match status" value="1"/>
</dbReference>
<evidence type="ECO:0000256" key="7">
    <source>
        <dbReference type="ARBA" id="ARBA00023065"/>
    </source>
</evidence>
<organism evidence="13 14">
    <name type="scientific">Amphritea pacifica</name>
    <dbReference type="NCBI Taxonomy" id="2811233"/>
    <lineage>
        <taxon>Bacteria</taxon>
        <taxon>Pseudomonadati</taxon>
        <taxon>Pseudomonadota</taxon>
        <taxon>Gammaproteobacteria</taxon>
        <taxon>Oceanospirillales</taxon>
        <taxon>Oceanospirillaceae</taxon>
        <taxon>Amphritea</taxon>
    </lineage>
</organism>
<feature type="chain" id="PRO_5046666369" evidence="11">
    <location>
        <begin position="23"/>
        <end position="298"/>
    </location>
</feature>
<dbReference type="Pfam" id="PF13609">
    <property type="entry name" value="Porin_4"/>
    <property type="match status" value="1"/>
</dbReference>
<reference evidence="13 14" key="1">
    <citation type="submission" date="2021-02" db="EMBL/GenBank/DDBJ databases">
        <title>A novel species of genus Amphritea isolated from a fishpond in China.</title>
        <authorList>
            <person name="Lu H."/>
        </authorList>
    </citation>
    <scope>NUCLEOTIDE SEQUENCE [LARGE SCALE GENOMIC DNA]</scope>
    <source>
        <strain evidence="13 14">RP18W</strain>
    </source>
</reference>
<comment type="subcellular location">
    <subcellularLocation>
        <location evidence="1">Cell outer membrane</location>
        <topology evidence="1">Multi-pass membrane protein</topology>
    </subcellularLocation>
</comment>
<evidence type="ECO:0000256" key="3">
    <source>
        <dbReference type="ARBA" id="ARBA00022448"/>
    </source>
</evidence>
<dbReference type="PRINTS" id="PR00184">
    <property type="entry name" value="NEISSPPORIN"/>
</dbReference>
<dbReference type="PANTHER" id="PTHR34501:SF9">
    <property type="entry name" value="MAJOR OUTER MEMBRANE PROTEIN P.IA"/>
    <property type="match status" value="1"/>
</dbReference>
<evidence type="ECO:0000256" key="11">
    <source>
        <dbReference type="SAM" id="SignalP"/>
    </source>
</evidence>
<dbReference type="PANTHER" id="PTHR34501">
    <property type="entry name" value="PROTEIN YDDL-RELATED"/>
    <property type="match status" value="1"/>
</dbReference>
<dbReference type="EMBL" id="JAFFZP010000009">
    <property type="protein sequence ID" value="MBN0987221.1"/>
    <property type="molecule type" value="Genomic_DNA"/>
</dbReference>
<keyword evidence="10" id="KW-0998">Cell outer membrane</keyword>
<sequence length="298" mass="30956">MKKSIIALAVAGALTAPMVAQADATLYGSLRIKAQKLEGASNDNLNVTDNSSRIGIKGSSELFSGATAFFQFEQAVSTDTGAWAGGRLGNLGVKGDFGTAIFGRIWTPYYSFTGAQTDILDNATSASSAYVVGAHRASDVIAYVSPDMGGLTLAAAILPSDFGPADDETADVRHVAGTYAAAGFTAGLSYLDIPAADLEIKSAALSYTMGDFYVATRYENRDAGAGADSDAYEVAGSYTMGNTTLLANYIDDDVNVDNTVSVEVQQKLGKQARAFAAIIDADIADGGDGFEVGYRVDF</sequence>
<evidence type="ECO:0000259" key="12">
    <source>
        <dbReference type="Pfam" id="PF13609"/>
    </source>
</evidence>
<dbReference type="InterPro" id="IPR023614">
    <property type="entry name" value="Porin_dom_sf"/>
</dbReference>
<keyword evidence="6 11" id="KW-0732">Signal</keyword>
<dbReference type="SUPFAM" id="SSF56935">
    <property type="entry name" value="Porins"/>
    <property type="match status" value="1"/>
</dbReference>
<keyword evidence="9" id="KW-0472">Membrane</keyword>
<dbReference type="Proteomes" id="UP000760472">
    <property type="component" value="Unassembled WGS sequence"/>
</dbReference>
<keyword evidence="4" id="KW-1134">Transmembrane beta strand</keyword>
<dbReference type="InterPro" id="IPR050298">
    <property type="entry name" value="Gram-neg_bact_OMP"/>
</dbReference>
<dbReference type="InterPro" id="IPR033900">
    <property type="entry name" value="Gram_neg_porin_domain"/>
</dbReference>
<keyword evidence="5" id="KW-0812">Transmembrane</keyword>
<gene>
    <name evidence="13" type="ORF">JW498_07620</name>
</gene>
<dbReference type="RefSeq" id="WP_205213307.1">
    <property type="nucleotide sequence ID" value="NZ_JAFFZP010000009.1"/>
</dbReference>
<keyword evidence="3" id="KW-0813">Transport</keyword>
<evidence type="ECO:0000256" key="8">
    <source>
        <dbReference type="ARBA" id="ARBA00023114"/>
    </source>
</evidence>
<comment type="subunit">
    <text evidence="2">Homotrimer.</text>
</comment>
<evidence type="ECO:0000256" key="1">
    <source>
        <dbReference type="ARBA" id="ARBA00004571"/>
    </source>
</evidence>
<evidence type="ECO:0000256" key="6">
    <source>
        <dbReference type="ARBA" id="ARBA00022729"/>
    </source>
</evidence>
<evidence type="ECO:0000313" key="13">
    <source>
        <dbReference type="EMBL" id="MBN0987221.1"/>
    </source>
</evidence>
<evidence type="ECO:0000256" key="10">
    <source>
        <dbReference type="ARBA" id="ARBA00023237"/>
    </source>
</evidence>
<feature type="domain" description="Porin" evidence="12">
    <location>
        <begin position="7"/>
        <end position="277"/>
    </location>
</feature>
<evidence type="ECO:0000256" key="5">
    <source>
        <dbReference type="ARBA" id="ARBA00022692"/>
    </source>
</evidence>
<keyword evidence="8" id="KW-0626">Porin</keyword>